<name>A0ABP0RGC7_9DINO</name>
<gene>
    <name evidence="2" type="ORF">SCF082_LOCUS46672</name>
</gene>
<evidence type="ECO:0000313" key="2">
    <source>
        <dbReference type="EMBL" id="CAK9099663.1"/>
    </source>
</evidence>
<comment type="caution">
    <text evidence="2">The sequence shown here is derived from an EMBL/GenBank/DDBJ whole genome shotgun (WGS) entry which is preliminary data.</text>
</comment>
<protein>
    <submittedName>
        <fullName evidence="2">Uncharacterized protein</fullName>
    </submittedName>
</protein>
<evidence type="ECO:0000313" key="3">
    <source>
        <dbReference type="Proteomes" id="UP001642464"/>
    </source>
</evidence>
<accession>A0ABP0RGC7</accession>
<dbReference type="Proteomes" id="UP001642464">
    <property type="component" value="Unassembled WGS sequence"/>
</dbReference>
<reference evidence="2 3" key="1">
    <citation type="submission" date="2024-02" db="EMBL/GenBank/DDBJ databases">
        <authorList>
            <person name="Chen Y."/>
            <person name="Shah S."/>
            <person name="Dougan E. K."/>
            <person name="Thang M."/>
            <person name="Chan C."/>
        </authorList>
    </citation>
    <scope>NUCLEOTIDE SEQUENCE [LARGE SCALE GENOMIC DNA]</scope>
</reference>
<dbReference type="EMBL" id="CAXAMM010041485">
    <property type="protein sequence ID" value="CAK9099663.1"/>
    <property type="molecule type" value="Genomic_DNA"/>
</dbReference>
<keyword evidence="1" id="KW-0732">Signal</keyword>
<keyword evidence="3" id="KW-1185">Reference proteome</keyword>
<evidence type="ECO:0000256" key="1">
    <source>
        <dbReference type="SAM" id="SignalP"/>
    </source>
</evidence>
<proteinExistence type="predicted"/>
<feature type="signal peptide" evidence="1">
    <location>
        <begin position="1"/>
        <end position="23"/>
    </location>
</feature>
<sequence>MLVLRFAGSIMQCWFWLVAVCCSARRNQEKKGAQPEPRQGHEKKHGRCHLGRIVKRQQVKTFMMLTMLGMLKGMETWPGDDCEHFLRVLAAGRPPSDLASELPCTTAGGRVPPFPAIFADLTQDDSGGFGVGVGGAGCLYRNDDADAGGSKSLDKTARLGAVRCLAGATCSDSHWSKAVLLLDRYSSYCASLPKLPLTCAAIARIVAKLEIGGHYERDLFLTENSGGWMVAQDFATWVGMTFGCTTEEITDSTLSKHEFEVLKALDWKVDWPCLEQWLHTISARFSVLTGAQNNEQLQMMMRSILISARAILTTEAPHKLSHGDLAMGLFGAHVLLEPLMGTPDELGEAGRSAATCPEWSKLFIALKPGGNADRASSEASSRLLDTLRLTAQQDEKEIGKNVQHAVRELQDAFRSMSMVT</sequence>
<feature type="chain" id="PRO_5045470145" evidence="1">
    <location>
        <begin position="24"/>
        <end position="420"/>
    </location>
</feature>
<organism evidence="2 3">
    <name type="scientific">Durusdinium trenchii</name>
    <dbReference type="NCBI Taxonomy" id="1381693"/>
    <lineage>
        <taxon>Eukaryota</taxon>
        <taxon>Sar</taxon>
        <taxon>Alveolata</taxon>
        <taxon>Dinophyceae</taxon>
        <taxon>Suessiales</taxon>
        <taxon>Symbiodiniaceae</taxon>
        <taxon>Durusdinium</taxon>
    </lineage>
</organism>